<dbReference type="GO" id="GO:0003677">
    <property type="term" value="F:DNA binding"/>
    <property type="evidence" value="ECO:0007669"/>
    <property type="project" value="InterPro"/>
</dbReference>
<reference evidence="2" key="1">
    <citation type="journal article" date="2014" name="Int. J. Syst. Evol. Microbiol.">
        <title>Complete genome sequence of Corynebacterium casei LMG S-19264T (=DSM 44701T), isolated from a smear-ripened cheese.</title>
        <authorList>
            <consortium name="US DOE Joint Genome Institute (JGI-PGF)"/>
            <person name="Walter F."/>
            <person name="Albersmeier A."/>
            <person name="Kalinowski J."/>
            <person name="Ruckert C."/>
        </authorList>
    </citation>
    <scope>NUCLEOTIDE SEQUENCE</scope>
    <source>
        <strain evidence="2">KCTC 23714</strain>
    </source>
</reference>
<dbReference type="PROSITE" id="PS50531">
    <property type="entry name" value="HTH_IS21"/>
    <property type="match status" value="1"/>
</dbReference>
<comment type="caution">
    <text evidence="2">The sequence shown here is derived from an EMBL/GenBank/DDBJ whole genome shotgun (WGS) entry which is preliminary data.</text>
</comment>
<dbReference type="SUPFAM" id="SSF47413">
    <property type="entry name" value="lambda repressor-like DNA-binding domains"/>
    <property type="match status" value="1"/>
</dbReference>
<dbReference type="RefSeq" id="WP_229804339.1">
    <property type="nucleotide sequence ID" value="NZ_BMYQ01000040.1"/>
</dbReference>
<keyword evidence="3" id="KW-1185">Reference proteome</keyword>
<dbReference type="Proteomes" id="UP000628984">
    <property type="component" value="Unassembled WGS sequence"/>
</dbReference>
<dbReference type="EMBL" id="BMYQ01000040">
    <property type="protein sequence ID" value="GGW47751.1"/>
    <property type="molecule type" value="Genomic_DNA"/>
</dbReference>
<feature type="domain" description="HTH IS21-type" evidence="1">
    <location>
        <begin position="3"/>
        <end position="65"/>
    </location>
</feature>
<dbReference type="InterPro" id="IPR010982">
    <property type="entry name" value="Lambda_DNA-bd_dom_sf"/>
</dbReference>
<gene>
    <name evidence="2" type="ORF">GCM10011452_38730</name>
</gene>
<proteinExistence type="predicted"/>
<accession>A0A918J5B7</accession>
<dbReference type="Pfam" id="PF13412">
    <property type="entry name" value="HTH_24"/>
    <property type="match status" value="1"/>
</dbReference>
<sequence length="80" mass="9119">MGLLNIIRRMHKRQKLSIREIARLTGVSRNTVTKHLAANTIEPKFATPERPSKIDPFADKLAGWLKTEGGKSRKQRLTCH</sequence>
<evidence type="ECO:0000313" key="2">
    <source>
        <dbReference type="EMBL" id="GGW47751.1"/>
    </source>
</evidence>
<protein>
    <recommendedName>
        <fullName evidence="1">HTH IS21-type domain-containing protein</fullName>
    </recommendedName>
</protein>
<name>A0A918J5B7_9RHOB</name>
<dbReference type="AlphaFoldDB" id="A0A918J5B7"/>
<reference evidence="2" key="2">
    <citation type="submission" date="2020-09" db="EMBL/GenBank/DDBJ databases">
        <authorList>
            <person name="Sun Q."/>
            <person name="Kim S."/>
        </authorList>
    </citation>
    <scope>NUCLEOTIDE SEQUENCE</scope>
    <source>
        <strain evidence="2">KCTC 23714</strain>
    </source>
</reference>
<organism evidence="2 3">
    <name type="scientific">Gemmobacter lanyuensis</name>
    <dbReference type="NCBI Taxonomy" id="1054497"/>
    <lineage>
        <taxon>Bacteria</taxon>
        <taxon>Pseudomonadati</taxon>
        <taxon>Pseudomonadota</taxon>
        <taxon>Alphaproteobacteria</taxon>
        <taxon>Rhodobacterales</taxon>
        <taxon>Paracoccaceae</taxon>
        <taxon>Gemmobacter</taxon>
    </lineage>
</organism>
<dbReference type="InterPro" id="IPR017894">
    <property type="entry name" value="HTH_IS21_transposase_type"/>
</dbReference>
<dbReference type="Gene3D" id="1.10.10.60">
    <property type="entry name" value="Homeodomain-like"/>
    <property type="match status" value="1"/>
</dbReference>
<evidence type="ECO:0000259" key="1">
    <source>
        <dbReference type="PROSITE" id="PS50531"/>
    </source>
</evidence>
<evidence type="ECO:0000313" key="3">
    <source>
        <dbReference type="Proteomes" id="UP000628984"/>
    </source>
</evidence>